<dbReference type="Proteomes" id="UP000012073">
    <property type="component" value="Unassembled WGS sequence"/>
</dbReference>
<dbReference type="KEGG" id="ccp:CHC_T00003998001"/>
<dbReference type="Pfam" id="PF17250">
    <property type="entry name" value="NDUFB11"/>
    <property type="match status" value="1"/>
</dbReference>
<dbReference type="RefSeq" id="XP_005715684.1">
    <property type="nucleotide sequence ID" value="XM_005715627.1"/>
</dbReference>
<organism evidence="2 3">
    <name type="scientific">Chondrus crispus</name>
    <name type="common">Carrageen Irish moss</name>
    <name type="synonym">Polymorpha crispa</name>
    <dbReference type="NCBI Taxonomy" id="2769"/>
    <lineage>
        <taxon>Eukaryota</taxon>
        <taxon>Rhodophyta</taxon>
        <taxon>Florideophyceae</taxon>
        <taxon>Rhodymeniophycidae</taxon>
        <taxon>Gigartinales</taxon>
        <taxon>Gigartinaceae</taxon>
        <taxon>Chondrus</taxon>
    </lineage>
</organism>
<keyword evidence="3" id="KW-1185">Reference proteome</keyword>
<evidence type="ECO:0000313" key="2">
    <source>
        <dbReference type="EMBL" id="CDF35865.1"/>
    </source>
</evidence>
<gene>
    <name evidence="2" type="ORF">CHC_T00003998001</name>
</gene>
<accession>R7QEK6</accession>
<dbReference type="EMBL" id="HG001750">
    <property type="protein sequence ID" value="CDF35865.1"/>
    <property type="molecule type" value="Genomic_DNA"/>
</dbReference>
<dbReference type="Gramene" id="CDF35865">
    <property type="protein sequence ID" value="CDF35865"/>
    <property type="gene ID" value="CHC_T00003998001"/>
</dbReference>
<feature type="region of interest" description="Disordered" evidence="1">
    <location>
        <begin position="96"/>
        <end position="119"/>
    </location>
</feature>
<dbReference type="GeneID" id="17323451"/>
<dbReference type="AlphaFoldDB" id="R7QEK6"/>
<evidence type="ECO:0000256" key="1">
    <source>
        <dbReference type="SAM" id="MobiDB-lite"/>
    </source>
</evidence>
<protein>
    <submittedName>
        <fullName evidence="2">Uncharacterized protein</fullName>
    </submittedName>
</protein>
<evidence type="ECO:0000313" key="3">
    <source>
        <dbReference type="Proteomes" id="UP000012073"/>
    </source>
</evidence>
<name>R7QEK6_CHOCR</name>
<dbReference type="InterPro" id="IPR035204">
    <property type="entry name" value="NDUFB11"/>
</dbReference>
<feature type="compositionally biased region" description="Basic and acidic residues" evidence="1">
    <location>
        <begin position="96"/>
        <end position="111"/>
    </location>
</feature>
<proteinExistence type="predicted"/>
<sequence>MCKNTVHFSSVNPDLPGTHVYTPLPPPSAPLLPSALLVYAQPLPSPRPPVRPPPIHPTSLRHFPVNMVRFLRYWIEQNMESPESIERAAQKHIEKMSEGSVKLRDRWDKPPKPAGYWNAPAVTRSTTLNNARAEAELLSPYARLLREMDDARSLADRK</sequence>
<reference evidence="3" key="1">
    <citation type="journal article" date="2013" name="Proc. Natl. Acad. Sci. U.S.A.">
        <title>Genome structure and metabolic features in the red seaweed Chondrus crispus shed light on evolution of the Archaeplastida.</title>
        <authorList>
            <person name="Collen J."/>
            <person name="Porcel B."/>
            <person name="Carre W."/>
            <person name="Ball S.G."/>
            <person name="Chaparro C."/>
            <person name="Tonon T."/>
            <person name="Barbeyron T."/>
            <person name="Michel G."/>
            <person name="Noel B."/>
            <person name="Valentin K."/>
            <person name="Elias M."/>
            <person name="Artiguenave F."/>
            <person name="Arun A."/>
            <person name="Aury J.M."/>
            <person name="Barbosa-Neto J.F."/>
            <person name="Bothwell J.H."/>
            <person name="Bouget F.Y."/>
            <person name="Brillet L."/>
            <person name="Cabello-Hurtado F."/>
            <person name="Capella-Gutierrez S."/>
            <person name="Charrier B."/>
            <person name="Cladiere L."/>
            <person name="Cock J.M."/>
            <person name="Coelho S.M."/>
            <person name="Colleoni C."/>
            <person name="Czjzek M."/>
            <person name="Da Silva C."/>
            <person name="Delage L."/>
            <person name="Denoeud F."/>
            <person name="Deschamps P."/>
            <person name="Dittami S.M."/>
            <person name="Gabaldon T."/>
            <person name="Gachon C.M."/>
            <person name="Groisillier A."/>
            <person name="Herve C."/>
            <person name="Jabbari K."/>
            <person name="Katinka M."/>
            <person name="Kloareg B."/>
            <person name="Kowalczyk N."/>
            <person name="Labadie K."/>
            <person name="Leblanc C."/>
            <person name="Lopez P.J."/>
            <person name="McLachlan D.H."/>
            <person name="Meslet-Cladiere L."/>
            <person name="Moustafa A."/>
            <person name="Nehr Z."/>
            <person name="Nyvall Collen P."/>
            <person name="Panaud O."/>
            <person name="Partensky F."/>
            <person name="Poulain J."/>
            <person name="Rensing S.A."/>
            <person name="Rousvoal S."/>
            <person name="Samson G."/>
            <person name="Symeonidi A."/>
            <person name="Weissenbach J."/>
            <person name="Zambounis A."/>
            <person name="Wincker P."/>
            <person name="Boyen C."/>
        </authorList>
    </citation>
    <scope>NUCLEOTIDE SEQUENCE [LARGE SCALE GENOMIC DNA]</scope>
    <source>
        <strain evidence="3">cv. Stackhouse</strain>
    </source>
</reference>